<gene>
    <name evidence="2" type="ORF">PFICI_14146</name>
</gene>
<dbReference type="EMBL" id="KI912120">
    <property type="protein sequence ID" value="ETS74280.1"/>
    <property type="molecule type" value="Genomic_DNA"/>
</dbReference>
<sequence>MATFMQLPCELRTMIWDDSMPEDIPEVCILPPQEEMTDLGESDHDSEDDETCADDESFLTVDTAFSVLMHLCHEARDHALSRTRLHFSPAAGIAIPFRRFRPELDVLYVPPGRPQAVPPCRLFARVRHVALAYWRPLCTAAPPVRPPSAACVFAGFPRVEAISIVVPSSKELPSQRGRLYAPVPARRCRLEPFYTGAAAKTNIIAAFRDGERKDVSTVLGFLNRIHCDIACYHMSRWRELGPRHDKVGGGGFVDLSLAAQYFAAWSPETSSDSQVRGSFLDSLQFPDGFVQHSKCT</sequence>
<dbReference type="AlphaFoldDB" id="W3WK47"/>
<dbReference type="Pfam" id="PF20150">
    <property type="entry name" value="2EXR"/>
    <property type="match status" value="1"/>
</dbReference>
<reference evidence="3" key="1">
    <citation type="journal article" date="2015" name="BMC Genomics">
        <title>Genomic and transcriptomic analysis of the endophytic fungus Pestalotiopsis fici reveals its lifestyle and high potential for synthesis of natural products.</title>
        <authorList>
            <person name="Wang X."/>
            <person name="Zhang X."/>
            <person name="Liu L."/>
            <person name="Xiang M."/>
            <person name="Wang W."/>
            <person name="Sun X."/>
            <person name="Che Y."/>
            <person name="Guo L."/>
            <person name="Liu G."/>
            <person name="Guo L."/>
            <person name="Wang C."/>
            <person name="Yin W.B."/>
            <person name="Stadler M."/>
            <person name="Zhang X."/>
            <person name="Liu X."/>
        </authorList>
    </citation>
    <scope>NUCLEOTIDE SEQUENCE [LARGE SCALE GENOMIC DNA]</scope>
    <source>
        <strain evidence="3">W106-1 / CGMCC3.15140</strain>
    </source>
</reference>
<name>W3WK47_PESFW</name>
<dbReference type="HOGENOM" id="CLU_940421_0_0_1"/>
<evidence type="ECO:0000313" key="2">
    <source>
        <dbReference type="EMBL" id="ETS74280.1"/>
    </source>
</evidence>
<organism evidence="2 3">
    <name type="scientific">Pestalotiopsis fici (strain W106-1 / CGMCC3.15140)</name>
    <dbReference type="NCBI Taxonomy" id="1229662"/>
    <lineage>
        <taxon>Eukaryota</taxon>
        <taxon>Fungi</taxon>
        <taxon>Dikarya</taxon>
        <taxon>Ascomycota</taxon>
        <taxon>Pezizomycotina</taxon>
        <taxon>Sordariomycetes</taxon>
        <taxon>Xylariomycetidae</taxon>
        <taxon>Amphisphaeriales</taxon>
        <taxon>Sporocadaceae</taxon>
        <taxon>Pestalotiopsis</taxon>
    </lineage>
</organism>
<evidence type="ECO:0000313" key="3">
    <source>
        <dbReference type="Proteomes" id="UP000030651"/>
    </source>
</evidence>
<dbReference type="Proteomes" id="UP000030651">
    <property type="component" value="Unassembled WGS sequence"/>
</dbReference>
<dbReference type="RefSeq" id="XP_007840918.1">
    <property type="nucleotide sequence ID" value="XM_007842727.1"/>
</dbReference>
<evidence type="ECO:0000259" key="1">
    <source>
        <dbReference type="Pfam" id="PF20150"/>
    </source>
</evidence>
<keyword evidence="3" id="KW-1185">Reference proteome</keyword>
<dbReference type="OrthoDB" id="3473305at2759"/>
<dbReference type="KEGG" id="pfy:PFICI_14146"/>
<dbReference type="PANTHER" id="PTHR35910">
    <property type="entry name" value="2EXR DOMAIN-CONTAINING PROTEIN"/>
    <property type="match status" value="1"/>
</dbReference>
<protein>
    <recommendedName>
        <fullName evidence="1">2EXR domain-containing protein</fullName>
    </recommendedName>
</protein>
<dbReference type="eggNOG" id="ENOG502T94U">
    <property type="taxonomic scope" value="Eukaryota"/>
</dbReference>
<feature type="domain" description="2EXR" evidence="1">
    <location>
        <begin position="3"/>
        <end position="107"/>
    </location>
</feature>
<dbReference type="PANTHER" id="PTHR35910:SF6">
    <property type="entry name" value="2EXR DOMAIN-CONTAINING PROTEIN"/>
    <property type="match status" value="1"/>
</dbReference>
<dbReference type="GeneID" id="19279159"/>
<accession>W3WK47</accession>
<dbReference type="InParanoid" id="W3WK47"/>
<dbReference type="InterPro" id="IPR045518">
    <property type="entry name" value="2EXR"/>
</dbReference>
<proteinExistence type="predicted"/>